<dbReference type="PATRIC" id="fig|573060.9.peg.128"/>
<dbReference type="AlphaFoldDB" id="C5TCZ2"/>
<evidence type="ECO:0000313" key="1">
    <source>
        <dbReference type="EMBL" id="EER57654.1"/>
    </source>
</evidence>
<dbReference type="Proteomes" id="UP000003856">
    <property type="component" value="Unassembled WGS sequence"/>
</dbReference>
<dbReference type="EMBL" id="ACQT01000552">
    <property type="protein sequence ID" value="EER57654.1"/>
    <property type="molecule type" value="Genomic_DNA"/>
</dbReference>
<proteinExistence type="predicted"/>
<organism evidence="1 2">
    <name type="scientific">Acidovorax delafieldii 2AN</name>
    <dbReference type="NCBI Taxonomy" id="573060"/>
    <lineage>
        <taxon>Bacteria</taxon>
        <taxon>Pseudomonadati</taxon>
        <taxon>Pseudomonadota</taxon>
        <taxon>Betaproteobacteria</taxon>
        <taxon>Burkholderiales</taxon>
        <taxon>Comamonadaceae</taxon>
        <taxon>Acidovorax</taxon>
    </lineage>
</organism>
<sequence>MLTLKPIHSHCMVPAMPQKAGIQAHTAGPGDGLDKAGNAP</sequence>
<accession>C5TCZ2</accession>
<reference evidence="1 2" key="1">
    <citation type="submission" date="2009-05" db="EMBL/GenBank/DDBJ databases">
        <title>The draft genome of Acidovorax delafieldii 2AN.</title>
        <authorList>
            <consortium name="US DOE Joint Genome Institute (JGI-PGF)"/>
            <person name="Lucas S."/>
            <person name="Copeland A."/>
            <person name="Lapidus A."/>
            <person name="Glavina del Rio T."/>
            <person name="Tice H."/>
            <person name="Bruce D."/>
            <person name="Goodwin L."/>
            <person name="Pitluck S."/>
            <person name="Larimer F."/>
            <person name="Land M.L."/>
            <person name="Hauser L."/>
            <person name="Shelobolina E.S."/>
            <person name="Picardal F."/>
            <person name="Roden E."/>
            <person name="Emerson D."/>
        </authorList>
    </citation>
    <scope>NUCLEOTIDE SEQUENCE [LARGE SCALE GENOMIC DNA]</scope>
    <source>
        <strain evidence="1 2">2AN</strain>
    </source>
</reference>
<evidence type="ECO:0000313" key="2">
    <source>
        <dbReference type="Proteomes" id="UP000003856"/>
    </source>
</evidence>
<name>C5TCZ2_ACIDE</name>
<keyword evidence="2" id="KW-1185">Reference proteome</keyword>
<protein>
    <submittedName>
        <fullName evidence="1">Uncharacterized protein</fullName>
    </submittedName>
</protein>
<comment type="caution">
    <text evidence="1">The sequence shown here is derived from an EMBL/GenBank/DDBJ whole genome shotgun (WGS) entry which is preliminary data.</text>
</comment>
<gene>
    <name evidence="1" type="ORF">AcdelDRAFT_4773</name>
</gene>